<organism evidence="2 3">
    <name type="scientific">Candidatus Jorgensenbacteria bacterium GW2011_GWA2_45_13</name>
    <dbReference type="NCBI Taxonomy" id="1618662"/>
    <lineage>
        <taxon>Bacteria</taxon>
        <taxon>Candidatus Joergenseniibacteriota</taxon>
    </lineage>
</organism>
<comment type="caution">
    <text evidence="2">The sequence shown here is derived from an EMBL/GenBank/DDBJ whole genome shotgun (WGS) entry which is preliminary data.</text>
</comment>
<dbReference type="InterPro" id="IPR036390">
    <property type="entry name" value="WH_DNA-bd_sf"/>
</dbReference>
<sequence>MDVAKLTEIGLSKREAQAYLALLQMEEAKAGEIAKLSHEDRTNIYDSLGSLVKKGLVSYVLRGSKTYYRAAPPSKLQDYLTEKEKILHEIMPGLDKVYKSYEPKPTIETYEGREGIKTVMSDILKEGKDFVGFGATDRMYYLFPEFTERYLHEREKRKIRARQFYAEGEKVLPSKYSEFKTIPREFSGPATTLIYGNKVAIFMWFIEPPVVVLIKNKEAAKAYRRQFEFMWRIVK</sequence>
<dbReference type="InterPro" id="IPR036388">
    <property type="entry name" value="WH-like_DNA-bd_sf"/>
</dbReference>
<gene>
    <name evidence="2" type="ORF">UW92_C0001G0022</name>
</gene>
<dbReference type="CDD" id="cd00090">
    <property type="entry name" value="HTH_ARSR"/>
    <property type="match status" value="1"/>
</dbReference>
<dbReference type="PANTHER" id="PTHR34293:SF1">
    <property type="entry name" value="HTH-TYPE TRANSCRIPTIONAL REGULATOR TRMBL2"/>
    <property type="match status" value="1"/>
</dbReference>
<accession>A0A0G1L930</accession>
<proteinExistence type="predicted"/>
<evidence type="ECO:0000259" key="1">
    <source>
        <dbReference type="Pfam" id="PF01978"/>
    </source>
</evidence>
<evidence type="ECO:0000313" key="2">
    <source>
        <dbReference type="EMBL" id="KKT92456.1"/>
    </source>
</evidence>
<dbReference type="Gene3D" id="1.10.10.10">
    <property type="entry name" value="Winged helix-like DNA-binding domain superfamily/Winged helix DNA-binding domain"/>
    <property type="match status" value="1"/>
</dbReference>
<dbReference type="PANTHER" id="PTHR34293">
    <property type="entry name" value="HTH-TYPE TRANSCRIPTIONAL REGULATOR TRMBL2"/>
    <property type="match status" value="1"/>
</dbReference>
<evidence type="ECO:0000313" key="3">
    <source>
        <dbReference type="Proteomes" id="UP000033966"/>
    </source>
</evidence>
<dbReference type="SUPFAM" id="SSF46785">
    <property type="entry name" value="Winged helix' DNA-binding domain"/>
    <property type="match status" value="1"/>
</dbReference>
<dbReference type="InterPro" id="IPR011991">
    <property type="entry name" value="ArsR-like_HTH"/>
</dbReference>
<name>A0A0G1L930_9BACT</name>
<feature type="domain" description="Transcription regulator TrmB N-terminal" evidence="1">
    <location>
        <begin position="6"/>
        <end position="73"/>
    </location>
</feature>
<reference evidence="2 3" key="1">
    <citation type="journal article" date="2015" name="Nature">
        <title>rRNA introns, odd ribosomes, and small enigmatic genomes across a large radiation of phyla.</title>
        <authorList>
            <person name="Brown C.T."/>
            <person name="Hug L.A."/>
            <person name="Thomas B.C."/>
            <person name="Sharon I."/>
            <person name="Castelle C.J."/>
            <person name="Singh A."/>
            <person name="Wilkins M.J."/>
            <person name="Williams K.H."/>
            <person name="Banfield J.F."/>
        </authorList>
    </citation>
    <scope>NUCLEOTIDE SEQUENCE [LARGE SCALE GENOMIC DNA]</scope>
</reference>
<dbReference type="Pfam" id="PF01978">
    <property type="entry name" value="TrmB"/>
    <property type="match status" value="1"/>
</dbReference>
<dbReference type="AlphaFoldDB" id="A0A0G1L930"/>
<dbReference type="Proteomes" id="UP000033966">
    <property type="component" value="Unassembled WGS sequence"/>
</dbReference>
<dbReference type="InterPro" id="IPR002831">
    <property type="entry name" value="Tscrpt_reg_TrmB_N"/>
</dbReference>
<dbReference type="InterPro" id="IPR051797">
    <property type="entry name" value="TrmB-like"/>
</dbReference>
<dbReference type="EMBL" id="LCKF01000001">
    <property type="protein sequence ID" value="KKT92456.1"/>
    <property type="molecule type" value="Genomic_DNA"/>
</dbReference>
<protein>
    <submittedName>
        <fullName evidence="2">Transcriptional regulator, TrmB</fullName>
    </submittedName>
</protein>